<dbReference type="AlphaFoldDB" id="A0A0E9XXS9"/>
<evidence type="ECO:0000313" key="1">
    <source>
        <dbReference type="EMBL" id="JAI07533.1"/>
    </source>
</evidence>
<accession>A0A0E9XXS9</accession>
<organism evidence="1">
    <name type="scientific">Anguilla anguilla</name>
    <name type="common">European freshwater eel</name>
    <name type="synonym">Muraena anguilla</name>
    <dbReference type="NCBI Taxonomy" id="7936"/>
    <lineage>
        <taxon>Eukaryota</taxon>
        <taxon>Metazoa</taxon>
        <taxon>Chordata</taxon>
        <taxon>Craniata</taxon>
        <taxon>Vertebrata</taxon>
        <taxon>Euteleostomi</taxon>
        <taxon>Actinopterygii</taxon>
        <taxon>Neopterygii</taxon>
        <taxon>Teleostei</taxon>
        <taxon>Anguilliformes</taxon>
        <taxon>Anguillidae</taxon>
        <taxon>Anguilla</taxon>
    </lineage>
</organism>
<reference evidence="1" key="1">
    <citation type="submission" date="2014-11" db="EMBL/GenBank/DDBJ databases">
        <authorList>
            <person name="Amaro Gonzalez C."/>
        </authorList>
    </citation>
    <scope>NUCLEOTIDE SEQUENCE</scope>
</reference>
<sequence>MFLFVFRLISVLFLRK</sequence>
<name>A0A0E9XXS9_ANGAN</name>
<dbReference type="EMBL" id="GBXM01001045">
    <property type="protein sequence ID" value="JAI07533.1"/>
    <property type="molecule type" value="Transcribed_RNA"/>
</dbReference>
<proteinExistence type="predicted"/>
<protein>
    <submittedName>
        <fullName evidence="1">Uncharacterized protein</fullName>
    </submittedName>
</protein>
<reference evidence="1" key="2">
    <citation type="journal article" date="2015" name="Fish Shellfish Immunol.">
        <title>Early steps in the European eel (Anguilla anguilla)-Vibrio vulnificus interaction in the gills: Role of the RtxA13 toxin.</title>
        <authorList>
            <person name="Callol A."/>
            <person name="Pajuelo D."/>
            <person name="Ebbesson L."/>
            <person name="Teles M."/>
            <person name="MacKenzie S."/>
            <person name="Amaro C."/>
        </authorList>
    </citation>
    <scope>NUCLEOTIDE SEQUENCE</scope>
</reference>